<dbReference type="EMBL" id="WPHG01000001">
    <property type="protein sequence ID" value="MVA95882.1"/>
    <property type="molecule type" value="Genomic_DNA"/>
</dbReference>
<name>A0A844Q9R6_9HYPH</name>
<comment type="caution">
    <text evidence="1">The sequence shown here is derived from an EMBL/GenBank/DDBJ whole genome shotgun (WGS) entry which is preliminary data.</text>
</comment>
<organism evidence="1 2">
    <name type="scientific">Nitratireductor arenosus</name>
    <dbReference type="NCBI Taxonomy" id="2682096"/>
    <lineage>
        <taxon>Bacteria</taxon>
        <taxon>Pseudomonadati</taxon>
        <taxon>Pseudomonadota</taxon>
        <taxon>Alphaproteobacteria</taxon>
        <taxon>Hyphomicrobiales</taxon>
        <taxon>Phyllobacteriaceae</taxon>
        <taxon>Nitratireductor</taxon>
    </lineage>
</organism>
<protein>
    <submittedName>
        <fullName evidence="1">Uncharacterized protein</fullName>
    </submittedName>
</protein>
<proteinExistence type="predicted"/>
<dbReference type="AlphaFoldDB" id="A0A844Q9R6"/>
<gene>
    <name evidence="1" type="ORF">GN330_01260</name>
</gene>
<sequence>MLGLADLAVAVPLLLASEQDFFHLPNEDEVRVQPIARTDGERGWPFSVTFGHIACVWSAGRPLAIFVEDIDEADTDEEAARHVILSVDPIELTVLNIANRTLFAPAGSIEDLIERVAPYVVIGERLCDQPPGTVLGPGEL</sequence>
<keyword evidence="2" id="KW-1185">Reference proteome</keyword>
<evidence type="ECO:0000313" key="1">
    <source>
        <dbReference type="EMBL" id="MVA95882.1"/>
    </source>
</evidence>
<dbReference type="RefSeq" id="WP_156710756.1">
    <property type="nucleotide sequence ID" value="NZ_WPHG01000001.1"/>
</dbReference>
<accession>A0A844Q9R6</accession>
<reference evidence="1 2" key="1">
    <citation type="submission" date="2019-12" db="EMBL/GenBank/DDBJ databases">
        <title>Nitratireductor arenosus sp. nov., Isolated from sea sand, Jeju island, South Korea.</title>
        <authorList>
            <person name="Kim W."/>
        </authorList>
    </citation>
    <scope>NUCLEOTIDE SEQUENCE [LARGE SCALE GENOMIC DNA]</scope>
    <source>
        <strain evidence="1 2">CAU 1489</strain>
    </source>
</reference>
<evidence type="ECO:0000313" key="2">
    <source>
        <dbReference type="Proteomes" id="UP000463224"/>
    </source>
</evidence>
<dbReference type="Proteomes" id="UP000463224">
    <property type="component" value="Unassembled WGS sequence"/>
</dbReference>